<dbReference type="AlphaFoldDB" id="E9G3D2"/>
<dbReference type="Proteomes" id="UP000000305">
    <property type="component" value="Unassembled WGS sequence"/>
</dbReference>
<evidence type="ECO:0000313" key="3">
    <source>
        <dbReference type="Proteomes" id="UP000000305"/>
    </source>
</evidence>
<name>E9G3D2_DAPPU</name>
<dbReference type="KEGG" id="dpx:DAPPUDRAFT_222343"/>
<proteinExistence type="predicted"/>
<dbReference type="InParanoid" id="E9G3D2"/>
<accession>E9G3D2</accession>
<protein>
    <submittedName>
        <fullName evidence="2">Uncharacterized protein</fullName>
    </submittedName>
</protein>
<sequence length="315" mass="34173">MNRLHRGSIALLACLLLLQLSTCSAGPVRSNRMTRVLPRNFGNIQRVARNDANVAEKYLQTRIADPVATTLEPLAPTTEGFSPVFDQETLHLSTKIQDDISPAVLPEADLIDEPAVLLSDVVEPVPAVEEEIAPEVEKHSDDHLLVEEVPAIAPEVEDSPVDLRIVAEEPVIVAIPTAAPEVPSFVHSEPVDVPLVDAPVSVIPTDSPAVPIFIASVLPLEPVESPEAIPEKVEITLNEAPIYSPLNLPVLDPLPPASYPSNPVRSELSSHFPNRPFGILPKARELGFPPVSNTRENVLREVNWNAKVGRAYRSS</sequence>
<dbReference type="OrthoDB" id="6359361at2759"/>
<evidence type="ECO:0000256" key="1">
    <source>
        <dbReference type="SAM" id="SignalP"/>
    </source>
</evidence>
<gene>
    <name evidence="2" type="ORF">DAPPUDRAFT_222343</name>
</gene>
<dbReference type="HOGENOM" id="CLU_855956_0_0_1"/>
<evidence type="ECO:0000313" key="2">
    <source>
        <dbReference type="EMBL" id="EFX85752.1"/>
    </source>
</evidence>
<keyword evidence="3" id="KW-1185">Reference proteome</keyword>
<keyword evidence="1" id="KW-0732">Signal</keyword>
<organism evidence="2 3">
    <name type="scientific">Daphnia pulex</name>
    <name type="common">Water flea</name>
    <dbReference type="NCBI Taxonomy" id="6669"/>
    <lineage>
        <taxon>Eukaryota</taxon>
        <taxon>Metazoa</taxon>
        <taxon>Ecdysozoa</taxon>
        <taxon>Arthropoda</taxon>
        <taxon>Crustacea</taxon>
        <taxon>Branchiopoda</taxon>
        <taxon>Diplostraca</taxon>
        <taxon>Cladocera</taxon>
        <taxon>Anomopoda</taxon>
        <taxon>Daphniidae</taxon>
        <taxon>Daphnia</taxon>
    </lineage>
</organism>
<feature type="chain" id="PRO_5003239990" evidence="1">
    <location>
        <begin position="26"/>
        <end position="315"/>
    </location>
</feature>
<feature type="signal peptide" evidence="1">
    <location>
        <begin position="1"/>
        <end position="25"/>
    </location>
</feature>
<reference evidence="2 3" key="1">
    <citation type="journal article" date="2011" name="Science">
        <title>The ecoresponsive genome of Daphnia pulex.</title>
        <authorList>
            <person name="Colbourne J.K."/>
            <person name="Pfrender M.E."/>
            <person name="Gilbert D."/>
            <person name="Thomas W.K."/>
            <person name="Tucker A."/>
            <person name="Oakley T.H."/>
            <person name="Tokishita S."/>
            <person name="Aerts A."/>
            <person name="Arnold G.J."/>
            <person name="Basu M.K."/>
            <person name="Bauer D.J."/>
            <person name="Caceres C.E."/>
            <person name="Carmel L."/>
            <person name="Casola C."/>
            <person name="Choi J.H."/>
            <person name="Detter J.C."/>
            <person name="Dong Q."/>
            <person name="Dusheyko S."/>
            <person name="Eads B.D."/>
            <person name="Frohlich T."/>
            <person name="Geiler-Samerotte K.A."/>
            <person name="Gerlach D."/>
            <person name="Hatcher P."/>
            <person name="Jogdeo S."/>
            <person name="Krijgsveld J."/>
            <person name="Kriventseva E.V."/>
            <person name="Kultz D."/>
            <person name="Laforsch C."/>
            <person name="Lindquist E."/>
            <person name="Lopez J."/>
            <person name="Manak J.R."/>
            <person name="Muller J."/>
            <person name="Pangilinan J."/>
            <person name="Patwardhan R.P."/>
            <person name="Pitluck S."/>
            <person name="Pritham E.J."/>
            <person name="Rechtsteiner A."/>
            <person name="Rho M."/>
            <person name="Rogozin I.B."/>
            <person name="Sakarya O."/>
            <person name="Salamov A."/>
            <person name="Schaack S."/>
            <person name="Shapiro H."/>
            <person name="Shiga Y."/>
            <person name="Skalitzky C."/>
            <person name="Smith Z."/>
            <person name="Souvorov A."/>
            <person name="Sung W."/>
            <person name="Tang Z."/>
            <person name="Tsuchiya D."/>
            <person name="Tu H."/>
            <person name="Vos H."/>
            <person name="Wang M."/>
            <person name="Wolf Y.I."/>
            <person name="Yamagata H."/>
            <person name="Yamada T."/>
            <person name="Ye Y."/>
            <person name="Shaw J.R."/>
            <person name="Andrews J."/>
            <person name="Crease T.J."/>
            <person name="Tang H."/>
            <person name="Lucas S.M."/>
            <person name="Robertson H.M."/>
            <person name="Bork P."/>
            <person name="Koonin E.V."/>
            <person name="Zdobnov E.M."/>
            <person name="Grigoriev I.V."/>
            <person name="Lynch M."/>
            <person name="Boore J.L."/>
        </authorList>
    </citation>
    <scope>NUCLEOTIDE SEQUENCE [LARGE SCALE GENOMIC DNA]</scope>
</reference>
<dbReference type="EMBL" id="GL732531">
    <property type="protein sequence ID" value="EFX85752.1"/>
    <property type="molecule type" value="Genomic_DNA"/>
</dbReference>